<comment type="caution">
    <text evidence="3">The sequence shown here is derived from an EMBL/GenBank/DDBJ whole genome shotgun (WGS) entry which is preliminary data.</text>
</comment>
<organism evidence="3 4">
    <name type="scientific">Flavobacterium potami</name>
    <dbReference type="NCBI Taxonomy" id="2872310"/>
    <lineage>
        <taxon>Bacteria</taxon>
        <taxon>Pseudomonadati</taxon>
        <taxon>Bacteroidota</taxon>
        <taxon>Flavobacteriia</taxon>
        <taxon>Flavobacteriales</taxon>
        <taxon>Flavobacteriaceae</taxon>
        <taxon>Flavobacterium</taxon>
    </lineage>
</organism>
<dbReference type="NCBIfam" id="TIGR04183">
    <property type="entry name" value="Por_Secre_tail"/>
    <property type="match status" value="1"/>
</dbReference>
<dbReference type="AlphaFoldDB" id="A0A9X1KS51"/>
<reference evidence="3 4" key="1">
    <citation type="journal article" date="2023" name="Antonie Van Leeuwenhoek">
        <title>Flavobacterium potami sp. nov., a multi-metal resistance genes harbouring bacterium isolated from shallow river silt.</title>
        <authorList>
            <person name="Li S."/>
            <person name="Mao S."/>
            <person name="Mu W."/>
            <person name="Guo B."/>
            <person name="Li C."/>
            <person name="Zhu Q."/>
            <person name="Hou X."/>
            <person name="Zhao Y."/>
            <person name="Wei S."/>
            <person name="Liu H."/>
            <person name="Liu A."/>
        </authorList>
    </citation>
    <scope>NUCLEOTIDE SEQUENCE [LARGE SCALE GENOMIC DNA]</scope>
    <source>
        <strain evidence="3 4">17A</strain>
    </source>
</reference>
<dbReference type="NCBIfam" id="TIGR02608">
    <property type="entry name" value="delta_60_rpt"/>
    <property type="match status" value="13"/>
</dbReference>
<dbReference type="SUPFAM" id="SSF63829">
    <property type="entry name" value="Calcium-dependent phosphotriesterase"/>
    <property type="match status" value="1"/>
</dbReference>
<dbReference type="RefSeq" id="WP_223706874.1">
    <property type="nucleotide sequence ID" value="NZ_JAINUY010000004.1"/>
</dbReference>
<evidence type="ECO:0000256" key="1">
    <source>
        <dbReference type="ARBA" id="ARBA00022729"/>
    </source>
</evidence>
<evidence type="ECO:0000313" key="3">
    <source>
        <dbReference type="EMBL" id="MBZ4035946.1"/>
    </source>
</evidence>
<protein>
    <submittedName>
        <fullName evidence="3">T9SS type A sorting domain-containing protein</fullName>
    </submittedName>
</protein>
<dbReference type="Proteomes" id="UP001139366">
    <property type="component" value="Unassembled WGS sequence"/>
</dbReference>
<keyword evidence="4" id="KW-1185">Reference proteome</keyword>
<feature type="domain" description="Secretion system C-terminal sorting" evidence="2">
    <location>
        <begin position="773"/>
        <end position="836"/>
    </location>
</feature>
<evidence type="ECO:0000259" key="2">
    <source>
        <dbReference type="Pfam" id="PF18962"/>
    </source>
</evidence>
<dbReference type="SUPFAM" id="SSF101898">
    <property type="entry name" value="NHL repeat"/>
    <property type="match status" value="2"/>
</dbReference>
<accession>A0A9X1KS51</accession>
<dbReference type="EMBL" id="JAINUY010000004">
    <property type="protein sequence ID" value="MBZ4035946.1"/>
    <property type="molecule type" value="Genomic_DNA"/>
</dbReference>
<sequence length="838" mass="88435">MKGTLLIKIFLFLVTRMIYAQSGEIDKTFNPVIGAGADATVKCIIEQTDGKIIIAGEFISYDYKSKNRIARLNADGTTDNSFNVGTGANATINTAALQADGKIVIIGGFTSYNGIAKNRIARINADGTLDTTFEPGSGFNSYNSIAVQTDGKILIGGYFTSYNGVARKHIARLNSDGTLDTSFGSAVGLDSTVKEIVLQPDGKILIIGDFLTFDGTSRKNIARLNADGTLDITFNSGNGANGIETIALQTDGKILIGGYFSTYNFTSSSCFARLNSDGTLDSTFNLGTGFDGSVRKIISQSNGKMIIAGSFTSYNGTAKNSLARLNSDGTLDTTLDSGTGANESIHAMTIKTDGKILTGGNFTSFNTTLIGRLTQLNTDGTIDTTFLNPGGFGSGSNQSISRMALQQDGKILITGEFLSSYNGIATKRLARLNADGTLDTAFNTGTGPSSSVYAITTQPDGKILIGGRFGNYNGVSRNGIARLNSDGTVDTTFNIGTGVNNSIYSIAVQTDGKILISGLFTSFNGTTRNRFARLNADGTLDTSFDPEAGPDSVIYSIVTQTDGKIIIAGTFKNYKGTPKQCITRLNSDGTIDTSFNLGIEIEWNVDVVKIQPDGKLLISGTFIGFTGANSPPPGLARLNADGSLDPSFVAQQLLFVNPGTNPYTNPSSMAIQSDGKIIIGGTITSYGGTPILNIARLNTDGTHDTTFVAGTGIANNQGISSSVDNIIMLPDGKILISGVFTLYNGITVGRVARILSGTTTLDVPESYKSSFVIYPNPASSKINFSQELTEIAVYDMMGKKKNIPHTSDSADISALPNGIYILKGLENNKTIVQKIIKK</sequence>
<evidence type="ECO:0000313" key="4">
    <source>
        <dbReference type="Proteomes" id="UP001139366"/>
    </source>
</evidence>
<gene>
    <name evidence="3" type="ORF">K6T82_14315</name>
</gene>
<proteinExistence type="predicted"/>
<dbReference type="PANTHER" id="PTHR42754:SF1">
    <property type="entry name" value="LIPOPROTEIN"/>
    <property type="match status" value="1"/>
</dbReference>
<keyword evidence="1" id="KW-0732">Signal</keyword>
<dbReference type="Pfam" id="PF17164">
    <property type="entry name" value="DUF5122"/>
    <property type="match status" value="14"/>
</dbReference>
<dbReference type="Gene3D" id="2.80.10.50">
    <property type="match status" value="7"/>
</dbReference>
<dbReference type="InterPro" id="IPR026444">
    <property type="entry name" value="Secre_tail"/>
</dbReference>
<dbReference type="PANTHER" id="PTHR42754">
    <property type="entry name" value="ENDOGLUCANASE"/>
    <property type="match status" value="1"/>
</dbReference>
<dbReference type="Pfam" id="PF18962">
    <property type="entry name" value="Por_Secre_tail"/>
    <property type="match status" value="1"/>
</dbReference>
<name>A0A9X1KS51_9FLAO</name>
<dbReference type="InterPro" id="IPR013431">
    <property type="entry name" value="Delta_60_rpt"/>
</dbReference>